<comment type="caution">
    <text evidence="8">The sequence shown here is derived from an EMBL/GenBank/DDBJ whole genome shotgun (WGS) entry which is preliminary data.</text>
</comment>
<dbReference type="GO" id="GO:0000428">
    <property type="term" value="C:DNA-directed RNA polymerase complex"/>
    <property type="evidence" value="ECO:0007669"/>
    <property type="project" value="UniProtKB-KW"/>
</dbReference>
<dbReference type="GO" id="GO:0016987">
    <property type="term" value="F:sigma factor activity"/>
    <property type="evidence" value="ECO:0007669"/>
    <property type="project" value="UniProtKB-KW"/>
</dbReference>
<evidence type="ECO:0000256" key="3">
    <source>
        <dbReference type="ARBA" id="ARBA00023082"/>
    </source>
</evidence>
<dbReference type="InterPro" id="IPR013324">
    <property type="entry name" value="RNA_pol_sigma_r3/r4-like"/>
</dbReference>
<evidence type="ECO:0000256" key="2">
    <source>
        <dbReference type="ARBA" id="ARBA00023015"/>
    </source>
</evidence>
<evidence type="ECO:0000256" key="5">
    <source>
        <dbReference type="ARBA" id="ARBA00023163"/>
    </source>
</evidence>
<dbReference type="PANTHER" id="PTHR43133">
    <property type="entry name" value="RNA POLYMERASE ECF-TYPE SIGMA FACTO"/>
    <property type="match status" value="1"/>
</dbReference>
<accession>A0A286PGQ1</accession>
<evidence type="ECO:0000259" key="6">
    <source>
        <dbReference type="Pfam" id="PF04542"/>
    </source>
</evidence>
<dbReference type="InterPro" id="IPR013249">
    <property type="entry name" value="RNA_pol_sigma70_r4_t2"/>
</dbReference>
<proteinExistence type="inferred from homology"/>
<dbReference type="InterPro" id="IPR013325">
    <property type="entry name" value="RNA_pol_sigma_r2"/>
</dbReference>
<protein>
    <submittedName>
        <fullName evidence="8">DNA-directed RNA polymerase sigma-70 factor</fullName>
    </submittedName>
</protein>
<dbReference type="Gene3D" id="1.10.10.10">
    <property type="entry name" value="Winged helix-like DNA-binding domain superfamily/Winged helix DNA-binding domain"/>
    <property type="match status" value="1"/>
</dbReference>
<keyword evidence="4" id="KW-0238">DNA-binding</keyword>
<dbReference type="InterPro" id="IPR036388">
    <property type="entry name" value="WH-like_DNA-bd_sf"/>
</dbReference>
<evidence type="ECO:0000259" key="7">
    <source>
        <dbReference type="Pfam" id="PF08281"/>
    </source>
</evidence>
<dbReference type="CDD" id="cd06171">
    <property type="entry name" value="Sigma70_r4"/>
    <property type="match status" value="1"/>
</dbReference>
<keyword evidence="8" id="KW-0240">DNA-directed RNA polymerase</keyword>
<name>A0A286PGQ1_STROL</name>
<feature type="domain" description="RNA polymerase sigma-70 region 2" evidence="6">
    <location>
        <begin position="26"/>
        <end position="84"/>
    </location>
</feature>
<keyword evidence="2" id="KW-0805">Transcription regulation</keyword>
<dbReference type="Proteomes" id="UP000217446">
    <property type="component" value="Unassembled WGS sequence"/>
</dbReference>
<dbReference type="InterPro" id="IPR039425">
    <property type="entry name" value="RNA_pol_sigma-70-like"/>
</dbReference>
<feature type="domain" description="RNA polymerase sigma factor 70 region 4 type 2" evidence="7">
    <location>
        <begin position="120"/>
        <end position="168"/>
    </location>
</feature>
<dbReference type="STRING" id="1963.AQJ27_50450"/>
<evidence type="ECO:0000256" key="1">
    <source>
        <dbReference type="ARBA" id="ARBA00010641"/>
    </source>
</evidence>
<dbReference type="InterPro" id="IPR007627">
    <property type="entry name" value="RNA_pol_sigma70_r2"/>
</dbReference>
<organism evidence="8 9">
    <name type="scientific">Streptomyces olivochromogenes</name>
    <dbReference type="NCBI Taxonomy" id="1963"/>
    <lineage>
        <taxon>Bacteria</taxon>
        <taxon>Bacillati</taxon>
        <taxon>Actinomycetota</taxon>
        <taxon>Actinomycetes</taxon>
        <taxon>Kitasatosporales</taxon>
        <taxon>Streptomycetaceae</taxon>
        <taxon>Streptomyces</taxon>
    </lineage>
</organism>
<dbReference type="Pfam" id="PF04542">
    <property type="entry name" value="Sigma70_r2"/>
    <property type="match status" value="1"/>
</dbReference>
<dbReference type="Gene3D" id="1.10.1740.10">
    <property type="match status" value="1"/>
</dbReference>
<dbReference type="Pfam" id="PF08281">
    <property type="entry name" value="Sigma70_r4_2"/>
    <property type="match status" value="1"/>
</dbReference>
<keyword evidence="9" id="KW-1185">Reference proteome</keyword>
<dbReference type="GO" id="GO:0003677">
    <property type="term" value="F:DNA binding"/>
    <property type="evidence" value="ECO:0007669"/>
    <property type="project" value="UniProtKB-KW"/>
</dbReference>
<comment type="similarity">
    <text evidence="1">Belongs to the sigma-70 factor family. ECF subfamily.</text>
</comment>
<dbReference type="PANTHER" id="PTHR43133:SF8">
    <property type="entry name" value="RNA POLYMERASE SIGMA FACTOR HI_1459-RELATED"/>
    <property type="match status" value="1"/>
</dbReference>
<sequence>MTRPCITKETADQVAALWDREAEGLLRYTIVITNNDAEAGDLVSRAFECVAEDWSKVGPRSADAQRAWLRQTCKNKWIDGLRHSKIRSRLQPELTWYYKPAEVDPADLVVLRQEAEHCLRVINSLPTVQRRVAVLYFLEEHSPPEIAELLGIKPSGVRKHVAKARQRLREELGSFIGDRHAPPEEESA</sequence>
<keyword evidence="3" id="KW-0731">Sigma factor</keyword>
<dbReference type="InterPro" id="IPR014284">
    <property type="entry name" value="RNA_pol_sigma-70_dom"/>
</dbReference>
<evidence type="ECO:0000313" key="8">
    <source>
        <dbReference type="EMBL" id="GAX58730.1"/>
    </source>
</evidence>
<evidence type="ECO:0000256" key="4">
    <source>
        <dbReference type="ARBA" id="ARBA00023125"/>
    </source>
</evidence>
<dbReference type="NCBIfam" id="TIGR02937">
    <property type="entry name" value="sigma70-ECF"/>
    <property type="match status" value="1"/>
</dbReference>
<dbReference type="SUPFAM" id="SSF88659">
    <property type="entry name" value="Sigma3 and sigma4 domains of RNA polymerase sigma factors"/>
    <property type="match status" value="1"/>
</dbReference>
<dbReference type="EMBL" id="BDQI01000062">
    <property type="protein sequence ID" value="GAX58730.1"/>
    <property type="molecule type" value="Genomic_DNA"/>
</dbReference>
<reference evidence="9" key="1">
    <citation type="submission" date="2017-05" db="EMBL/GenBank/DDBJ databases">
        <title>Streptomyces olivochromogenes NBRC 3561 whole genome shotgun sequence.</title>
        <authorList>
            <person name="Dohra H."/>
            <person name="Kodani S."/>
        </authorList>
    </citation>
    <scope>NUCLEOTIDE SEQUENCE [LARGE SCALE GENOMIC DNA]</scope>
    <source>
        <strain evidence="9">NBRC 3561</strain>
    </source>
</reference>
<dbReference type="GO" id="GO:0006352">
    <property type="term" value="P:DNA-templated transcription initiation"/>
    <property type="evidence" value="ECO:0007669"/>
    <property type="project" value="InterPro"/>
</dbReference>
<dbReference type="SUPFAM" id="SSF88946">
    <property type="entry name" value="Sigma2 domain of RNA polymerase sigma factors"/>
    <property type="match status" value="1"/>
</dbReference>
<dbReference type="AlphaFoldDB" id="A0A286PGQ1"/>
<evidence type="ECO:0000313" key="9">
    <source>
        <dbReference type="Proteomes" id="UP000217446"/>
    </source>
</evidence>
<gene>
    <name evidence="8" type="ORF">SO3561_10305</name>
</gene>
<keyword evidence="5" id="KW-0804">Transcription</keyword>